<dbReference type="OrthoDB" id="6159439at2759"/>
<comment type="subcellular location">
    <subcellularLocation>
        <location evidence="1 5 6">Nucleus</location>
    </subcellularLocation>
</comment>
<dbReference type="PROSITE" id="PS50071">
    <property type="entry name" value="HOMEOBOX_2"/>
    <property type="match status" value="1"/>
</dbReference>
<name>A0A6J8AD85_MYTCO</name>
<evidence type="ECO:0000256" key="3">
    <source>
        <dbReference type="ARBA" id="ARBA00023155"/>
    </source>
</evidence>
<dbReference type="PANTHER" id="PTHR24333">
    <property type="entry name" value="HOMEO BOX HB9 LIKE A-RELATED"/>
    <property type="match status" value="1"/>
</dbReference>
<keyword evidence="3 5" id="KW-0371">Homeobox</keyword>
<dbReference type="PROSITE" id="PS00027">
    <property type="entry name" value="HOMEOBOX_1"/>
    <property type="match status" value="1"/>
</dbReference>
<gene>
    <name evidence="9" type="ORF">MCOR_6210</name>
</gene>
<dbReference type="GO" id="GO:0003677">
    <property type="term" value="F:DNA binding"/>
    <property type="evidence" value="ECO:0007669"/>
    <property type="project" value="UniProtKB-UniRule"/>
</dbReference>
<accession>A0A6J8AD85</accession>
<dbReference type="Proteomes" id="UP000507470">
    <property type="component" value="Unassembled WGS sequence"/>
</dbReference>
<dbReference type="CDD" id="cd00086">
    <property type="entry name" value="homeodomain"/>
    <property type="match status" value="1"/>
</dbReference>
<dbReference type="AlphaFoldDB" id="A0A6J8AD85"/>
<evidence type="ECO:0000313" key="10">
    <source>
        <dbReference type="Proteomes" id="UP000507470"/>
    </source>
</evidence>
<feature type="compositionally biased region" description="Basic and acidic residues" evidence="7">
    <location>
        <begin position="21"/>
        <end position="35"/>
    </location>
</feature>
<keyword evidence="10" id="KW-1185">Reference proteome</keyword>
<evidence type="ECO:0000256" key="6">
    <source>
        <dbReference type="RuleBase" id="RU000682"/>
    </source>
</evidence>
<proteinExistence type="predicted"/>
<feature type="domain" description="Homeobox" evidence="8">
    <location>
        <begin position="137"/>
        <end position="197"/>
    </location>
</feature>
<dbReference type="Gene3D" id="1.10.10.60">
    <property type="entry name" value="Homeodomain-like"/>
    <property type="match status" value="1"/>
</dbReference>
<dbReference type="GO" id="GO:0005634">
    <property type="term" value="C:nucleus"/>
    <property type="evidence" value="ECO:0007669"/>
    <property type="project" value="UniProtKB-SubCell"/>
</dbReference>
<evidence type="ECO:0000256" key="7">
    <source>
        <dbReference type="SAM" id="MobiDB-lite"/>
    </source>
</evidence>
<keyword evidence="4 5" id="KW-0539">Nucleus</keyword>
<evidence type="ECO:0000256" key="5">
    <source>
        <dbReference type="PROSITE-ProRule" id="PRU00108"/>
    </source>
</evidence>
<evidence type="ECO:0000256" key="4">
    <source>
        <dbReference type="ARBA" id="ARBA00023242"/>
    </source>
</evidence>
<keyword evidence="2 5" id="KW-0238">DNA-binding</keyword>
<dbReference type="PRINTS" id="PR00024">
    <property type="entry name" value="HOMEOBOX"/>
</dbReference>
<sequence>MSTTLAEVLSESASTSCNSSHEYKDLCDSTSDKSISENKSSILSNINSQRSLASGASSHGMLQVPQIPQQRPSFLINDILRKDDNTSKRPDTNELPKELNYESDSNSNSSSNGEVGSPFDRSRGNSESPTFVLNKPKKPRKARTAFSDNQLRVLEKSFERQKYLSVQDRMELAQRLHLTDTQVKTWYQNRRTKWKRQTAVGLELLTEATNFATVQRMIHSNNYWTTFHPNITSLVNNIEQSVVRPRCPIPTSSQYLSSLFMSGALPSLMSQTRPQDDR</sequence>
<feature type="compositionally biased region" description="Basic and acidic residues" evidence="7">
    <location>
        <begin position="80"/>
        <end position="100"/>
    </location>
</feature>
<protein>
    <submittedName>
        <fullName evidence="9">BARHL</fullName>
    </submittedName>
</protein>
<dbReference type="InterPro" id="IPR017970">
    <property type="entry name" value="Homeobox_CS"/>
</dbReference>
<dbReference type="Pfam" id="PF00046">
    <property type="entry name" value="Homeodomain"/>
    <property type="match status" value="1"/>
</dbReference>
<dbReference type="InterPro" id="IPR020479">
    <property type="entry name" value="HD_metazoa"/>
</dbReference>
<feature type="DNA-binding region" description="Homeobox" evidence="5">
    <location>
        <begin position="139"/>
        <end position="198"/>
    </location>
</feature>
<feature type="region of interest" description="Disordered" evidence="7">
    <location>
        <begin position="80"/>
        <end position="144"/>
    </location>
</feature>
<dbReference type="PANTHER" id="PTHR24333:SF5">
    <property type="entry name" value="VENT HOMEOBOX"/>
    <property type="match status" value="1"/>
</dbReference>
<evidence type="ECO:0000256" key="2">
    <source>
        <dbReference type="ARBA" id="ARBA00023125"/>
    </source>
</evidence>
<evidence type="ECO:0000256" key="1">
    <source>
        <dbReference type="ARBA" id="ARBA00004123"/>
    </source>
</evidence>
<dbReference type="SMART" id="SM00389">
    <property type="entry name" value="HOX"/>
    <property type="match status" value="1"/>
</dbReference>
<feature type="compositionally biased region" description="Polar residues" evidence="7">
    <location>
        <begin position="1"/>
        <end position="20"/>
    </location>
</feature>
<dbReference type="InterPro" id="IPR009057">
    <property type="entry name" value="Homeodomain-like_sf"/>
</dbReference>
<evidence type="ECO:0000259" key="8">
    <source>
        <dbReference type="PROSITE" id="PS50071"/>
    </source>
</evidence>
<dbReference type="GO" id="GO:0000981">
    <property type="term" value="F:DNA-binding transcription factor activity, RNA polymerase II-specific"/>
    <property type="evidence" value="ECO:0007669"/>
    <property type="project" value="InterPro"/>
</dbReference>
<reference evidence="9 10" key="1">
    <citation type="submission" date="2020-06" db="EMBL/GenBank/DDBJ databases">
        <authorList>
            <person name="Li R."/>
            <person name="Bekaert M."/>
        </authorList>
    </citation>
    <scope>NUCLEOTIDE SEQUENCE [LARGE SCALE GENOMIC DNA]</scope>
    <source>
        <strain evidence="10">wild</strain>
    </source>
</reference>
<dbReference type="EMBL" id="CACVKT020001143">
    <property type="protein sequence ID" value="CAC5365590.1"/>
    <property type="molecule type" value="Genomic_DNA"/>
</dbReference>
<dbReference type="SUPFAM" id="SSF46689">
    <property type="entry name" value="Homeodomain-like"/>
    <property type="match status" value="1"/>
</dbReference>
<dbReference type="InterPro" id="IPR050848">
    <property type="entry name" value="Homeobox_TF"/>
</dbReference>
<organism evidence="9 10">
    <name type="scientific">Mytilus coruscus</name>
    <name type="common">Sea mussel</name>
    <dbReference type="NCBI Taxonomy" id="42192"/>
    <lineage>
        <taxon>Eukaryota</taxon>
        <taxon>Metazoa</taxon>
        <taxon>Spiralia</taxon>
        <taxon>Lophotrochozoa</taxon>
        <taxon>Mollusca</taxon>
        <taxon>Bivalvia</taxon>
        <taxon>Autobranchia</taxon>
        <taxon>Pteriomorphia</taxon>
        <taxon>Mytilida</taxon>
        <taxon>Mytiloidea</taxon>
        <taxon>Mytilidae</taxon>
        <taxon>Mytilinae</taxon>
        <taxon>Mytilus</taxon>
    </lineage>
</organism>
<dbReference type="InterPro" id="IPR001356">
    <property type="entry name" value="HD"/>
</dbReference>
<feature type="region of interest" description="Disordered" evidence="7">
    <location>
        <begin position="1"/>
        <end position="35"/>
    </location>
</feature>
<feature type="compositionally biased region" description="Low complexity" evidence="7">
    <location>
        <begin position="103"/>
        <end position="112"/>
    </location>
</feature>
<evidence type="ECO:0000313" key="9">
    <source>
        <dbReference type="EMBL" id="CAC5365590.1"/>
    </source>
</evidence>